<dbReference type="SUPFAM" id="SSF47240">
    <property type="entry name" value="Ferritin-like"/>
    <property type="match status" value="1"/>
</dbReference>
<keyword evidence="2" id="KW-1185">Reference proteome</keyword>
<evidence type="ECO:0000313" key="1">
    <source>
        <dbReference type="EMBL" id="KJA12606.1"/>
    </source>
</evidence>
<proteinExistence type="predicted"/>
<dbReference type="Gene3D" id="1.10.620.20">
    <property type="entry name" value="Ribonucleotide Reductase, subunit A"/>
    <property type="match status" value="1"/>
</dbReference>
<evidence type="ECO:0000313" key="2">
    <source>
        <dbReference type="Proteomes" id="UP000054270"/>
    </source>
</evidence>
<sequence>MDNLVYYTERKAWENRWIWSQEADFSTVLSAYLVSKKIFLQGFNSCLTWLKKRRLMAPVTAILDRAFRCREMHSDYFLWLHSHLLATNRGLYRQMLREASAIEYLFFDEHKSGGEHAVNNIVIEAEQWWKFEAAIVQEDVQHWQDSNSCRAPVDRARTGDFILVGLGTSG</sequence>
<protein>
    <submittedName>
        <fullName evidence="1">Uncharacterized protein</fullName>
    </submittedName>
</protein>
<dbReference type="Proteomes" id="UP000054270">
    <property type="component" value="Unassembled WGS sequence"/>
</dbReference>
<dbReference type="EMBL" id="KN818081">
    <property type="protein sequence ID" value="KJA12606.1"/>
    <property type="molecule type" value="Genomic_DNA"/>
</dbReference>
<dbReference type="STRING" id="945553.A0A0D2N723"/>
<dbReference type="InterPro" id="IPR012348">
    <property type="entry name" value="RNR-like"/>
</dbReference>
<reference evidence="2" key="1">
    <citation type="submission" date="2014-04" db="EMBL/GenBank/DDBJ databases">
        <title>Evolutionary Origins and Diversification of the Mycorrhizal Mutualists.</title>
        <authorList>
            <consortium name="DOE Joint Genome Institute"/>
            <consortium name="Mycorrhizal Genomics Consortium"/>
            <person name="Kohler A."/>
            <person name="Kuo A."/>
            <person name="Nagy L.G."/>
            <person name="Floudas D."/>
            <person name="Copeland A."/>
            <person name="Barry K.W."/>
            <person name="Cichocki N."/>
            <person name="Veneault-Fourrey C."/>
            <person name="LaButti K."/>
            <person name="Lindquist E.A."/>
            <person name="Lipzen A."/>
            <person name="Lundell T."/>
            <person name="Morin E."/>
            <person name="Murat C."/>
            <person name="Riley R."/>
            <person name="Ohm R."/>
            <person name="Sun H."/>
            <person name="Tunlid A."/>
            <person name="Henrissat B."/>
            <person name="Grigoriev I.V."/>
            <person name="Hibbett D.S."/>
            <person name="Martin F."/>
        </authorList>
    </citation>
    <scope>NUCLEOTIDE SEQUENCE [LARGE SCALE GENOMIC DNA]</scope>
    <source>
        <strain evidence="2">FD-334 SS-4</strain>
    </source>
</reference>
<name>A0A0D2N723_HYPSF</name>
<dbReference type="InterPro" id="IPR009078">
    <property type="entry name" value="Ferritin-like_SF"/>
</dbReference>
<accession>A0A0D2N723</accession>
<dbReference type="AlphaFoldDB" id="A0A0D2N723"/>
<dbReference type="GO" id="GO:0016491">
    <property type="term" value="F:oxidoreductase activity"/>
    <property type="evidence" value="ECO:0007669"/>
    <property type="project" value="InterPro"/>
</dbReference>
<gene>
    <name evidence="1" type="ORF">HYPSUDRAFT_210325</name>
</gene>
<organism evidence="1 2">
    <name type="scientific">Hypholoma sublateritium (strain FD-334 SS-4)</name>
    <dbReference type="NCBI Taxonomy" id="945553"/>
    <lineage>
        <taxon>Eukaryota</taxon>
        <taxon>Fungi</taxon>
        <taxon>Dikarya</taxon>
        <taxon>Basidiomycota</taxon>
        <taxon>Agaricomycotina</taxon>
        <taxon>Agaricomycetes</taxon>
        <taxon>Agaricomycetidae</taxon>
        <taxon>Agaricales</taxon>
        <taxon>Agaricineae</taxon>
        <taxon>Strophariaceae</taxon>
        <taxon>Hypholoma</taxon>
    </lineage>
</organism>